<evidence type="ECO:0000256" key="1">
    <source>
        <dbReference type="ARBA" id="ARBA00006817"/>
    </source>
</evidence>
<keyword evidence="4" id="KW-1185">Reference proteome</keyword>
<evidence type="ECO:0000313" key="4">
    <source>
        <dbReference type="Proteomes" id="UP000182652"/>
    </source>
</evidence>
<dbReference type="RefSeq" id="WP_066210592.1">
    <property type="nucleotide sequence ID" value="NZ_FNSN01000003.1"/>
</dbReference>
<dbReference type="SUPFAM" id="SSF55961">
    <property type="entry name" value="Bet v1-like"/>
    <property type="match status" value="1"/>
</dbReference>
<dbReference type="InterPro" id="IPR013538">
    <property type="entry name" value="ASHA1/2-like_C"/>
</dbReference>
<dbReference type="STRING" id="156980.SAMN04489745_1768"/>
<reference evidence="3 4" key="1">
    <citation type="submission" date="2016-10" db="EMBL/GenBank/DDBJ databases">
        <authorList>
            <person name="de Groot N.N."/>
        </authorList>
    </citation>
    <scope>NUCLEOTIDE SEQUENCE [LARGE SCALE GENOMIC DNA]</scope>
    <source>
        <strain evidence="3 4">DSM 10495</strain>
    </source>
</reference>
<sequence length="157" mass="17731">MSELIERFVPAPAERVWSLWTTADGISRWWSPDGFRTDVDRLDLEVGGELLYTMTAVAPEMVAFMEQNGMPLSTSSRKHFTELEEPRRLAYRSVIDFVPDHEPYEQLTEVDLVPAEGGTLVRMTVEPLHDEVWTQRLLAGRANELENLAALVSAGEA</sequence>
<comment type="similarity">
    <text evidence="1">Belongs to the AHA1 family.</text>
</comment>
<feature type="domain" description="Activator of Hsp90 ATPase homologue 1/2-like C-terminal" evidence="2">
    <location>
        <begin position="11"/>
        <end position="131"/>
    </location>
</feature>
<protein>
    <submittedName>
        <fullName evidence="3">Uncharacterized conserved protein YndB, AHSA1/START domain</fullName>
    </submittedName>
</protein>
<dbReference type="Proteomes" id="UP000182652">
    <property type="component" value="Unassembled WGS sequence"/>
</dbReference>
<dbReference type="CDD" id="cd07814">
    <property type="entry name" value="SRPBCC_CalC_Aha1-like"/>
    <property type="match status" value="1"/>
</dbReference>
<dbReference type="AlphaFoldDB" id="A0A1H4NUV9"/>
<dbReference type="Gene3D" id="3.30.530.20">
    <property type="match status" value="1"/>
</dbReference>
<accession>A0A1H4NUV9</accession>
<name>A0A1H4NUV9_9MICC</name>
<dbReference type="InterPro" id="IPR023393">
    <property type="entry name" value="START-like_dom_sf"/>
</dbReference>
<evidence type="ECO:0000313" key="3">
    <source>
        <dbReference type="EMBL" id="SEB98442.1"/>
    </source>
</evidence>
<dbReference type="Pfam" id="PF08327">
    <property type="entry name" value="AHSA1"/>
    <property type="match status" value="1"/>
</dbReference>
<gene>
    <name evidence="3" type="ORF">SAMN04489745_1768</name>
</gene>
<organism evidence="3 4">
    <name type="scientific">Arthrobacter woluwensis</name>
    <dbReference type="NCBI Taxonomy" id="156980"/>
    <lineage>
        <taxon>Bacteria</taxon>
        <taxon>Bacillati</taxon>
        <taxon>Actinomycetota</taxon>
        <taxon>Actinomycetes</taxon>
        <taxon>Micrococcales</taxon>
        <taxon>Micrococcaceae</taxon>
        <taxon>Arthrobacter</taxon>
    </lineage>
</organism>
<evidence type="ECO:0000259" key="2">
    <source>
        <dbReference type="Pfam" id="PF08327"/>
    </source>
</evidence>
<proteinExistence type="inferred from homology"/>
<dbReference type="EMBL" id="FNSN01000003">
    <property type="protein sequence ID" value="SEB98442.1"/>
    <property type="molecule type" value="Genomic_DNA"/>
</dbReference>